<feature type="non-terminal residue" evidence="4">
    <location>
        <position position="51"/>
    </location>
</feature>
<dbReference type="EMBL" id="BGPR01113577">
    <property type="protein sequence ID" value="GBM98454.1"/>
    <property type="molecule type" value="Genomic_DNA"/>
</dbReference>
<comment type="caution">
    <text evidence="4">The sequence shown here is derived from an EMBL/GenBank/DDBJ whole genome shotgun (WGS) entry which is preliminary data.</text>
</comment>
<reference evidence="4 5" key="1">
    <citation type="journal article" date="2019" name="Sci. Rep.">
        <title>Orb-weaving spider Araneus ventricosus genome elucidates the spidroin gene catalogue.</title>
        <authorList>
            <person name="Kono N."/>
            <person name="Nakamura H."/>
            <person name="Ohtoshi R."/>
            <person name="Moran D.A.P."/>
            <person name="Shinohara A."/>
            <person name="Yoshida Y."/>
            <person name="Fujiwara M."/>
            <person name="Mori M."/>
            <person name="Tomita M."/>
            <person name="Arakawa K."/>
        </authorList>
    </citation>
    <scope>NUCLEOTIDE SEQUENCE [LARGE SCALE GENOMIC DNA]</scope>
</reference>
<protein>
    <submittedName>
        <fullName evidence="4">Uncharacterized protein</fullName>
    </submittedName>
</protein>
<name>A0A4Y2KI25_ARAVE</name>
<evidence type="ECO:0000313" key="4">
    <source>
        <dbReference type="EMBL" id="GBN01988.1"/>
    </source>
</evidence>
<evidence type="ECO:0000313" key="3">
    <source>
        <dbReference type="EMBL" id="GBN01972.1"/>
    </source>
</evidence>
<organism evidence="4 5">
    <name type="scientific">Araneus ventricosus</name>
    <name type="common">Orbweaver spider</name>
    <name type="synonym">Epeira ventricosa</name>
    <dbReference type="NCBI Taxonomy" id="182803"/>
    <lineage>
        <taxon>Eukaryota</taxon>
        <taxon>Metazoa</taxon>
        <taxon>Ecdysozoa</taxon>
        <taxon>Arthropoda</taxon>
        <taxon>Chelicerata</taxon>
        <taxon>Arachnida</taxon>
        <taxon>Araneae</taxon>
        <taxon>Araneomorphae</taxon>
        <taxon>Entelegynae</taxon>
        <taxon>Araneoidea</taxon>
        <taxon>Araneidae</taxon>
        <taxon>Araneus</taxon>
    </lineage>
</organism>
<evidence type="ECO:0000313" key="1">
    <source>
        <dbReference type="EMBL" id="GBM98420.1"/>
    </source>
</evidence>
<dbReference type="Proteomes" id="UP000499080">
    <property type="component" value="Unassembled WGS sequence"/>
</dbReference>
<proteinExistence type="predicted"/>
<sequence>MAEEFLKTDPEAADEELIVESKRAINYLQVQRNYRYVEFLAQGGYGWVSLV</sequence>
<dbReference type="EMBL" id="BGPR01114771">
    <property type="protein sequence ID" value="GBN01988.1"/>
    <property type="molecule type" value="Genomic_DNA"/>
</dbReference>
<gene>
    <name evidence="4" type="ORF">AVEN_148594_1</name>
    <name evidence="2" type="ORF">AVEN_33218_1</name>
    <name evidence="3" type="ORF">AVEN_78146_1</name>
    <name evidence="1" type="ORF">AVEN_97450_1</name>
</gene>
<evidence type="ECO:0000313" key="2">
    <source>
        <dbReference type="EMBL" id="GBM98454.1"/>
    </source>
</evidence>
<dbReference type="EMBL" id="BGPR01114767">
    <property type="protein sequence ID" value="GBN01972.1"/>
    <property type="molecule type" value="Genomic_DNA"/>
</dbReference>
<evidence type="ECO:0000313" key="5">
    <source>
        <dbReference type="Proteomes" id="UP000499080"/>
    </source>
</evidence>
<dbReference type="AlphaFoldDB" id="A0A4Y2KI25"/>
<accession>A0A4Y2KI25</accession>
<dbReference type="EMBL" id="BGPR01113567">
    <property type="protein sequence ID" value="GBM98420.1"/>
    <property type="molecule type" value="Genomic_DNA"/>
</dbReference>
<keyword evidence="5" id="KW-1185">Reference proteome</keyword>